<dbReference type="InterPro" id="IPR041472">
    <property type="entry name" value="BL00235/CARNS1_N"/>
</dbReference>
<accession>A0AAE1IDU0</accession>
<dbReference type="Gene3D" id="3.40.50.20">
    <property type="match status" value="1"/>
</dbReference>
<dbReference type="PANTHER" id="PTHR43585:SF2">
    <property type="entry name" value="ATP-GRASP ENZYME FSQD"/>
    <property type="match status" value="1"/>
</dbReference>
<dbReference type="Proteomes" id="UP001273209">
    <property type="component" value="Unassembled WGS sequence"/>
</dbReference>
<evidence type="ECO:0000256" key="2">
    <source>
        <dbReference type="ARBA" id="ARBA00022741"/>
    </source>
</evidence>
<dbReference type="InterPro" id="IPR005479">
    <property type="entry name" value="CPAse_ATP-bd"/>
</dbReference>
<evidence type="ECO:0000256" key="1">
    <source>
        <dbReference type="ARBA" id="ARBA00022598"/>
    </source>
</evidence>
<dbReference type="GO" id="GO:0005524">
    <property type="term" value="F:ATP binding"/>
    <property type="evidence" value="ECO:0007669"/>
    <property type="project" value="UniProtKB-UniRule"/>
</dbReference>
<keyword evidence="1" id="KW-0436">Ligase</keyword>
<dbReference type="PANTHER" id="PTHR43585">
    <property type="entry name" value="FUMIPYRROLE BIOSYNTHESIS PROTEIN C"/>
    <property type="match status" value="1"/>
</dbReference>
<reference evidence="6" key="1">
    <citation type="submission" date="2023-11" db="EMBL/GenBank/DDBJ databases">
        <title>The genome sequences of three competitors of mushroom-forming fungi.</title>
        <authorList>
            <person name="Beijen E."/>
            <person name="Ohm R.A."/>
        </authorList>
    </citation>
    <scope>NUCLEOTIDE SEQUENCE</scope>
    <source>
        <strain evidence="6">CBS 100526</strain>
    </source>
</reference>
<dbReference type="AlphaFoldDB" id="A0AAE1IDU0"/>
<dbReference type="GO" id="GO:0016874">
    <property type="term" value="F:ligase activity"/>
    <property type="evidence" value="ECO:0007669"/>
    <property type="project" value="UniProtKB-KW"/>
</dbReference>
<dbReference type="PROSITE" id="PS50975">
    <property type="entry name" value="ATP_GRASP"/>
    <property type="match status" value="1"/>
</dbReference>
<protein>
    <recommendedName>
        <fullName evidence="5">ATP-grasp domain-containing protein</fullName>
    </recommendedName>
</protein>
<dbReference type="InterPro" id="IPR011761">
    <property type="entry name" value="ATP-grasp"/>
</dbReference>
<comment type="caution">
    <text evidence="6">The sequence shown here is derived from an EMBL/GenBank/DDBJ whole genome shotgun (WGS) entry which is preliminary data.</text>
</comment>
<organism evidence="6 7">
    <name type="scientific">Trichoderma aggressivum f. europaeum</name>
    <dbReference type="NCBI Taxonomy" id="173218"/>
    <lineage>
        <taxon>Eukaryota</taxon>
        <taxon>Fungi</taxon>
        <taxon>Dikarya</taxon>
        <taxon>Ascomycota</taxon>
        <taxon>Pezizomycotina</taxon>
        <taxon>Sordariomycetes</taxon>
        <taxon>Hypocreomycetidae</taxon>
        <taxon>Hypocreales</taxon>
        <taxon>Hypocreaceae</taxon>
        <taxon>Trichoderma</taxon>
    </lineage>
</organism>
<dbReference type="SUPFAM" id="SSF56059">
    <property type="entry name" value="Glutathione synthetase ATP-binding domain-like"/>
    <property type="match status" value="1"/>
</dbReference>
<dbReference type="GeneID" id="87918421"/>
<dbReference type="Pfam" id="PF13535">
    <property type="entry name" value="ATP-grasp_4"/>
    <property type="match status" value="1"/>
</dbReference>
<dbReference type="Gene3D" id="3.30.470.20">
    <property type="entry name" value="ATP-grasp fold, B domain"/>
    <property type="match status" value="1"/>
</dbReference>
<dbReference type="EMBL" id="JAWRVG010000013">
    <property type="protein sequence ID" value="KAK4076542.1"/>
    <property type="molecule type" value="Genomic_DNA"/>
</dbReference>
<keyword evidence="7" id="KW-1185">Reference proteome</keyword>
<proteinExistence type="predicted"/>
<evidence type="ECO:0000313" key="6">
    <source>
        <dbReference type="EMBL" id="KAK4076542.1"/>
    </source>
</evidence>
<dbReference type="PROSITE" id="PS00867">
    <property type="entry name" value="CPSASE_2"/>
    <property type="match status" value="1"/>
</dbReference>
<evidence type="ECO:0000259" key="5">
    <source>
        <dbReference type="PROSITE" id="PS50975"/>
    </source>
</evidence>
<dbReference type="RefSeq" id="XP_062756652.1">
    <property type="nucleotide sequence ID" value="XM_062898516.1"/>
</dbReference>
<evidence type="ECO:0000313" key="7">
    <source>
        <dbReference type="Proteomes" id="UP001273209"/>
    </source>
</evidence>
<evidence type="ECO:0000256" key="4">
    <source>
        <dbReference type="PROSITE-ProRule" id="PRU00409"/>
    </source>
</evidence>
<dbReference type="Pfam" id="PF18130">
    <property type="entry name" value="ATPgrasp_N"/>
    <property type="match status" value="1"/>
</dbReference>
<gene>
    <name evidence="6" type="ORF">Triagg1_4145</name>
</gene>
<dbReference type="InterPro" id="IPR052032">
    <property type="entry name" value="ATP-dep_AA_Ligase"/>
</dbReference>
<feature type="domain" description="ATP-grasp" evidence="5">
    <location>
        <begin position="326"/>
        <end position="547"/>
    </location>
</feature>
<dbReference type="GO" id="GO:0046872">
    <property type="term" value="F:metal ion binding"/>
    <property type="evidence" value="ECO:0007669"/>
    <property type="project" value="InterPro"/>
</dbReference>
<name>A0AAE1IDU0_9HYPO</name>
<sequence length="651" mass="71707">MSQTAIFVELLEQLAVNDCQCHCQVALQKATQTFYTLDVILERSRSSGLSISETSEIAWAQIGKTGGQLGSKTTSATHHDQPISQLGPIQLLIESVQRIPQASPESAVAIKFLLPAETGYLARSDIIQLRLESLRLDGKIAIFPRPLAQVQKAASDVVANECFTELLDLAVGAVVQNIVLAKDAQTHLKSLQQEVALRLSLPCILSSPQPTKQRLALIHLGPKSRLPVLQKAKALGISLVIVDASDSWVQSPDYRDYIDDFVAMDMAVEDDSPTVARIVEAVQSLSTPVDAIVSLTDRFLHPTAEAARILKLPSEPPSAYEIAVNKHKMRELNLNGTQMLHISRLEDLEQSVASSRDWLTYPLVVKPAQGAQSRGVRKVNSEPELLTAVRQAFEPSSRGVLIEAFIDGPEVDANFVLLNGEILFFELVDEIPCVDGFAENQMLVPSMFQEDDVAFIKSYLHKQVLQMGFSTGVMHVEARVRQTTRVHSIDVHGTLHSQPVLPSQNATGGAGIFIIEVNPRAPGSVMNDITCLTSGVDYLSLQMLFALEKFETVKALSQPMLEGTRCWSNAVVISTTKQGTMMSGDIRDDLAQRRPDLLTYVTRYYPVVRQGQQIKQWPSYVALFLVCSDVSREHSIEIGEQLRSEARVEIV</sequence>
<keyword evidence="2 4" id="KW-0547">Nucleotide-binding</keyword>
<evidence type="ECO:0000256" key="3">
    <source>
        <dbReference type="ARBA" id="ARBA00022840"/>
    </source>
</evidence>
<keyword evidence="3 4" id="KW-0067">ATP-binding</keyword>